<dbReference type="Proteomes" id="UP000016895">
    <property type="component" value="Chromosome 2"/>
</dbReference>
<dbReference type="eggNOG" id="COG0561">
    <property type="taxonomic scope" value="Bacteria"/>
</dbReference>
<dbReference type="InterPro" id="IPR036412">
    <property type="entry name" value="HAD-like_sf"/>
</dbReference>
<reference evidence="1 2" key="1">
    <citation type="journal article" date="2013" name="ISME J.">
        <title>Comparative genomics of pathogenic lineages of Vibrio nigripulchritudo identifies virulence-associated traits.</title>
        <authorList>
            <person name="Goudenege D."/>
            <person name="Labreuche Y."/>
            <person name="Krin E."/>
            <person name="Ansquer D."/>
            <person name="Mangenot S."/>
            <person name="Calteau A."/>
            <person name="Medigue C."/>
            <person name="Mazel D."/>
            <person name="Polz M.F."/>
            <person name="Le Roux F."/>
        </authorList>
    </citation>
    <scope>NUCLEOTIDE SEQUENCE [LARGE SCALE GENOMIC DNA]</scope>
    <source>
        <strain evidence="2">SnF1</strain>
    </source>
</reference>
<dbReference type="Pfam" id="PF08282">
    <property type="entry name" value="Hydrolase_3"/>
    <property type="match status" value="1"/>
</dbReference>
<dbReference type="EMBL" id="FO203527">
    <property type="protein sequence ID" value="CCO60784.1"/>
    <property type="molecule type" value="Genomic_DNA"/>
</dbReference>
<name>U4KGZ1_9VIBR</name>
<keyword evidence="2" id="KW-1185">Reference proteome</keyword>
<dbReference type="AlphaFoldDB" id="U4KGZ1"/>
<dbReference type="InterPro" id="IPR006379">
    <property type="entry name" value="HAD-SF_hydro_IIB"/>
</dbReference>
<dbReference type="PANTHER" id="PTHR10000">
    <property type="entry name" value="PHOSPHOSERINE PHOSPHATASE"/>
    <property type="match status" value="1"/>
</dbReference>
<protein>
    <submittedName>
        <fullName evidence="1">Putative HAD-superfamily hydrolase</fullName>
    </submittedName>
</protein>
<dbReference type="KEGG" id="vni:VIBNI_B1008"/>
<dbReference type="GO" id="GO:0005829">
    <property type="term" value="C:cytosol"/>
    <property type="evidence" value="ECO:0007669"/>
    <property type="project" value="TreeGrafter"/>
</dbReference>
<evidence type="ECO:0000313" key="2">
    <source>
        <dbReference type="Proteomes" id="UP000016895"/>
    </source>
</evidence>
<dbReference type="Gene3D" id="3.90.1070.10">
    <property type="match status" value="1"/>
</dbReference>
<dbReference type="SUPFAM" id="SSF56784">
    <property type="entry name" value="HAD-like"/>
    <property type="match status" value="1"/>
</dbReference>
<dbReference type="PATRIC" id="fig|1260221.3.peg.4633"/>
<dbReference type="OrthoDB" id="5292903at2"/>
<dbReference type="STRING" id="28173.VIBNI_B1008"/>
<dbReference type="GO" id="GO:0000287">
    <property type="term" value="F:magnesium ion binding"/>
    <property type="evidence" value="ECO:0007669"/>
    <property type="project" value="UniProtKB-ARBA"/>
</dbReference>
<dbReference type="InterPro" id="IPR023214">
    <property type="entry name" value="HAD_sf"/>
</dbReference>
<dbReference type="NCBIfam" id="TIGR01484">
    <property type="entry name" value="HAD-SF-IIB"/>
    <property type="match status" value="1"/>
</dbReference>
<sequence>MNAKETNTYYEMTTPSLIFTDVDDTLTHNGELPVETLHALYRLREAGIEVVPVTGACAGWCDQIARLWPVQGVIGENGAFSITKNNGSIDFFDTVSDEDRRINRECLLKIVDRVTTEVPSLLPAKDNMYRRYDVAIDHGQDNSGVLKEDLDKAMTIIRSFGVSAAVSSVHINLWVGDYSKASGAMDWINTHKNWCEEELQLRCAFIGDSANDAAMFERFKHTVGVSNIQPFLPMLKHKPKQIMSLPGGYGFAEWANHVLDSRKVESW</sequence>
<organism evidence="1 2">
    <name type="scientific">Vibrio nigripulchritudo</name>
    <dbReference type="NCBI Taxonomy" id="28173"/>
    <lineage>
        <taxon>Bacteria</taxon>
        <taxon>Pseudomonadati</taxon>
        <taxon>Pseudomonadota</taxon>
        <taxon>Gammaproteobacteria</taxon>
        <taxon>Vibrionales</taxon>
        <taxon>Vibrionaceae</taxon>
        <taxon>Vibrio</taxon>
    </lineage>
</organism>
<dbReference type="RefSeq" id="WP_022561342.1">
    <property type="nucleotide sequence ID" value="NC_022543.1"/>
</dbReference>
<dbReference type="PANTHER" id="PTHR10000:SF8">
    <property type="entry name" value="HAD SUPERFAMILY HYDROLASE-LIKE, TYPE 3"/>
    <property type="match status" value="1"/>
</dbReference>
<dbReference type="Gene3D" id="3.40.50.1000">
    <property type="entry name" value="HAD superfamily/HAD-like"/>
    <property type="match status" value="1"/>
</dbReference>
<keyword evidence="1" id="KW-0378">Hydrolase</keyword>
<proteinExistence type="predicted"/>
<accession>U4KGZ1</accession>
<gene>
    <name evidence="1" type="ORF">VIBNI_B1008</name>
</gene>
<dbReference type="GO" id="GO:0016791">
    <property type="term" value="F:phosphatase activity"/>
    <property type="evidence" value="ECO:0007669"/>
    <property type="project" value="UniProtKB-ARBA"/>
</dbReference>
<evidence type="ECO:0000313" key="1">
    <source>
        <dbReference type="EMBL" id="CCO60784.1"/>
    </source>
</evidence>